<comment type="subcellular location">
    <subcellularLocation>
        <location evidence="1">Nucleus inner membrane</location>
    </subcellularLocation>
</comment>
<evidence type="ECO:0000259" key="6">
    <source>
        <dbReference type="PROSITE" id="PS51469"/>
    </source>
</evidence>
<keyword evidence="3 5" id="KW-1133">Transmembrane helix</keyword>
<evidence type="ECO:0000256" key="4">
    <source>
        <dbReference type="ARBA" id="ARBA00023136"/>
    </source>
</evidence>
<dbReference type="GO" id="GO:0005637">
    <property type="term" value="C:nuclear inner membrane"/>
    <property type="evidence" value="ECO:0007669"/>
    <property type="project" value="UniProtKB-SubCell"/>
</dbReference>
<evidence type="ECO:0000256" key="3">
    <source>
        <dbReference type="ARBA" id="ARBA00022989"/>
    </source>
</evidence>
<dbReference type="PANTHER" id="PTHR12911:SF8">
    <property type="entry name" value="KLAROID PROTEIN-RELATED"/>
    <property type="match status" value="1"/>
</dbReference>
<evidence type="ECO:0000256" key="1">
    <source>
        <dbReference type="ARBA" id="ARBA00004540"/>
    </source>
</evidence>
<feature type="domain" description="SUN" evidence="6">
    <location>
        <begin position="103"/>
        <end position="298"/>
    </location>
</feature>
<evidence type="ECO:0000313" key="7">
    <source>
        <dbReference type="EMBL" id="CAL1612841.1"/>
    </source>
</evidence>
<dbReference type="Gene3D" id="2.60.120.260">
    <property type="entry name" value="Galactose-binding domain-like"/>
    <property type="match status" value="1"/>
</dbReference>
<reference evidence="7 8" key="1">
    <citation type="submission" date="2024-04" db="EMBL/GenBank/DDBJ databases">
        <authorList>
            <person name="Waldvogel A.-M."/>
            <person name="Schoenle A."/>
        </authorList>
    </citation>
    <scope>NUCLEOTIDE SEQUENCE [LARGE SCALE GENOMIC DNA]</scope>
</reference>
<feature type="transmembrane region" description="Helical" evidence="5">
    <location>
        <begin position="55"/>
        <end position="75"/>
    </location>
</feature>
<dbReference type="PROSITE" id="PS51469">
    <property type="entry name" value="SUN"/>
    <property type="match status" value="1"/>
</dbReference>
<keyword evidence="2 5" id="KW-0812">Transmembrane</keyword>
<gene>
    <name evidence="7" type="ORF">KC01_LOCUS39132</name>
</gene>
<name>A0AAV2MIE1_KNICA</name>
<dbReference type="Pfam" id="PF07738">
    <property type="entry name" value="Sad1_UNC"/>
    <property type="match status" value="1"/>
</dbReference>
<organism evidence="7 8">
    <name type="scientific">Knipowitschia caucasica</name>
    <name type="common">Caucasian dwarf goby</name>
    <name type="synonym">Pomatoschistus caucasicus</name>
    <dbReference type="NCBI Taxonomy" id="637954"/>
    <lineage>
        <taxon>Eukaryota</taxon>
        <taxon>Metazoa</taxon>
        <taxon>Chordata</taxon>
        <taxon>Craniata</taxon>
        <taxon>Vertebrata</taxon>
        <taxon>Euteleostomi</taxon>
        <taxon>Actinopterygii</taxon>
        <taxon>Neopterygii</taxon>
        <taxon>Teleostei</taxon>
        <taxon>Neoteleostei</taxon>
        <taxon>Acanthomorphata</taxon>
        <taxon>Gobiaria</taxon>
        <taxon>Gobiiformes</taxon>
        <taxon>Gobioidei</taxon>
        <taxon>Gobiidae</taxon>
        <taxon>Gobiinae</taxon>
        <taxon>Knipowitschia</taxon>
    </lineage>
</organism>
<keyword evidence="8" id="KW-1185">Reference proteome</keyword>
<evidence type="ECO:0000256" key="5">
    <source>
        <dbReference type="SAM" id="Phobius"/>
    </source>
</evidence>
<dbReference type="InterPro" id="IPR012919">
    <property type="entry name" value="SUN_dom"/>
</dbReference>
<dbReference type="PANTHER" id="PTHR12911">
    <property type="entry name" value="SAD1/UNC-84-LIKE PROTEIN-RELATED"/>
    <property type="match status" value="1"/>
</dbReference>
<sequence length="305" mass="34126">MVRRSQHLIEQGYYGPDGKPVVNYRENLQTVFKNRKVRSDLTVAAQEKTTSVQRILSGSFCLRVFLFVVFMYLSLATPCDSFSLRSAPQTVVYRATIGEDVHGATIKDSLVLKSQFTNTEKRRILPVEDSLWNFALGGMGAHVILSWTSKTAPRRVRSTSRGFEVRAPDSVLRGKGSALVPGEFWPMQGSSGQLFIVLPTHIHISHVTIGHITAEQSPSGGIPSAPKHFRVYGLSQYYGEEVLLGTFVYKENRGSFQMFEVSKHRDLAFKYVRLQVDSNHGNKPYTCLYSVRVHGDIPSDPTPSV</sequence>
<keyword evidence="4 5" id="KW-0472">Membrane</keyword>
<evidence type="ECO:0000313" key="8">
    <source>
        <dbReference type="Proteomes" id="UP001497482"/>
    </source>
</evidence>
<dbReference type="Proteomes" id="UP001497482">
    <property type="component" value="Chromosome 8"/>
</dbReference>
<protein>
    <recommendedName>
        <fullName evidence="6">SUN domain-containing protein</fullName>
    </recommendedName>
</protein>
<dbReference type="GO" id="GO:0043495">
    <property type="term" value="F:protein-membrane adaptor activity"/>
    <property type="evidence" value="ECO:0007669"/>
    <property type="project" value="TreeGrafter"/>
</dbReference>
<proteinExistence type="predicted"/>
<dbReference type="AlphaFoldDB" id="A0AAV2MIE1"/>
<evidence type="ECO:0000256" key="2">
    <source>
        <dbReference type="ARBA" id="ARBA00022692"/>
    </source>
</evidence>
<accession>A0AAV2MIE1</accession>
<dbReference type="EMBL" id="OZ035830">
    <property type="protein sequence ID" value="CAL1612841.1"/>
    <property type="molecule type" value="Genomic_DNA"/>
</dbReference>
<dbReference type="InterPro" id="IPR045119">
    <property type="entry name" value="SUN1-5"/>
</dbReference>